<dbReference type="Proteomes" id="UP000570595">
    <property type="component" value="Unassembled WGS sequence"/>
</dbReference>
<feature type="repeat" description="Solcar" evidence="6">
    <location>
        <begin position="15"/>
        <end position="106"/>
    </location>
</feature>
<evidence type="ECO:0000313" key="8">
    <source>
        <dbReference type="EMBL" id="KAF4671422.1"/>
    </source>
</evidence>
<comment type="caution">
    <text evidence="8">The sequence shown here is derived from an EMBL/GenBank/DDBJ whole genome shotgun (WGS) entry which is preliminary data.</text>
</comment>
<dbReference type="Proteomes" id="UP000572268">
    <property type="component" value="Unassembled WGS sequence"/>
</dbReference>
<evidence type="ECO:0000256" key="2">
    <source>
        <dbReference type="ARBA" id="ARBA00022448"/>
    </source>
</evidence>
<dbReference type="Gene3D" id="1.50.40.10">
    <property type="entry name" value="Mitochondrial carrier domain"/>
    <property type="match status" value="1"/>
</dbReference>
<dbReference type="PROSITE" id="PS50920">
    <property type="entry name" value="SOLCAR"/>
    <property type="match status" value="3"/>
</dbReference>
<evidence type="ECO:0000256" key="5">
    <source>
        <dbReference type="ARBA" id="ARBA00023136"/>
    </source>
</evidence>
<gene>
    <name evidence="8" type="primary">HMP31</name>
    <name evidence="9" type="ORF">FOL46_004959</name>
    <name evidence="8" type="ORF">FOZ61_000046</name>
</gene>
<evidence type="ECO:0000256" key="1">
    <source>
        <dbReference type="ARBA" id="ARBA00004141"/>
    </source>
</evidence>
<evidence type="ECO:0000256" key="3">
    <source>
        <dbReference type="ARBA" id="ARBA00022692"/>
    </source>
</evidence>
<sequence>MTTLPIDDETWMATKAFLSGGLGACISKTCTAPLSRTTILMQVQSMRPHKFYVQGSPNNTRLLESIAKMITEEGFFSMWKGNGASCLHRFPYAGITFLVQDRVKSFFPLNWRFADLASGATAGACACLTCYPLDVVKARLATQTKTAHYQGIGHCLVLIKKEEGLRAFYRGVVPTLCYVMPTFAINFEVFGTVKSLYKKYTGEDDLPPMLAITSGCLSGFTSSSLCFPIDLVRRQMQMDGLHGRPKRFATAWHCFKHIIGTDGIRGLYRGIVPELCKVVPYVGLMFGSVEGLRNARWPHEVRDEC</sequence>
<dbReference type="Pfam" id="PF00153">
    <property type="entry name" value="Mito_carr"/>
    <property type="match status" value="3"/>
</dbReference>
<dbReference type="InterPro" id="IPR018108">
    <property type="entry name" value="MCP_transmembrane"/>
</dbReference>
<name>A0A7J6MIG1_PEROL</name>
<organism evidence="8 10">
    <name type="scientific">Perkinsus olseni</name>
    <name type="common">Perkinsus atlanticus</name>
    <dbReference type="NCBI Taxonomy" id="32597"/>
    <lineage>
        <taxon>Eukaryota</taxon>
        <taxon>Sar</taxon>
        <taxon>Alveolata</taxon>
        <taxon>Perkinsozoa</taxon>
        <taxon>Perkinsea</taxon>
        <taxon>Perkinsida</taxon>
        <taxon>Perkinsidae</taxon>
        <taxon>Perkinsus</taxon>
    </lineage>
</organism>
<dbReference type="GO" id="GO:0055085">
    <property type="term" value="P:transmembrane transport"/>
    <property type="evidence" value="ECO:0007669"/>
    <property type="project" value="InterPro"/>
</dbReference>
<keyword evidence="4" id="KW-0677">Repeat</keyword>
<dbReference type="OrthoDB" id="412019at2759"/>
<evidence type="ECO:0000256" key="6">
    <source>
        <dbReference type="PROSITE-ProRule" id="PRU00282"/>
    </source>
</evidence>
<reference evidence="10 11" key="1">
    <citation type="submission" date="2020-04" db="EMBL/GenBank/DDBJ databases">
        <title>Perkinsus olseni comparative genomics.</title>
        <authorList>
            <person name="Bogema D.R."/>
        </authorList>
    </citation>
    <scope>NUCLEOTIDE SEQUENCE [LARGE SCALE GENOMIC DNA]</scope>
    <source>
        <strain evidence="8">ATCC PRA-179</strain>
        <strain evidence="9">ATCC PRA-31</strain>
    </source>
</reference>
<keyword evidence="5 6" id="KW-0472">Membrane</keyword>
<dbReference type="InterPro" id="IPR002067">
    <property type="entry name" value="MCP"/>
</dbReference>
<dbReference type="GO" id="GO:0016020">
    <property type="term" value="C:membrane"/>
    <property type="evidence" value="ECO:0007669"/>
    <property type="project" value="UniProtKB-SubCell"/>
</dbReference>
<accession>A0A7J6MIG1</accession>
<dbReference type="PRINTS" id="PR00926">
    <property type="entry name" value="MITOCARRIER"/>
</dbReference>
<evidence type="ECO:0000256" key="4">
    <source>
        <dbReference type="ARBA" id="ARBA00022737"/>
    </source>
</evidence>
<protein>
    <submittedName>
        <fullName evidence="8">Solute carrier 25</fullName>
    </submittedName>
</protein>
<feature type="repeat" description="Solcar" evidence="6">
    <location>
        <begin position="110"/>
        <end position="196"/>
    </location>
</feature>
<dbReference type="EMBL" id="JABAHT010000001">
    <property type="protein sequence ID" value="KAF4671422.1"/>
    <property type="molecule type" value="Genomic_DNA"/>
</dbReference>
<keyword evidence="3 6" id="KW-0812">Transmembrane</keyword>
<evidence type="ECO:0000313" key="9">
    <source>
        <dbReference type="EMBL" id="KAF4676358.1"/>
    </source>
</evidence>
<proteinExistence type="inferred from homology"/>
<evidence type="ECO:0000313" key="11">
    <source>
        <dbReference type="Proteomes" id="UP000572268"/>
    </source>
</evidence>
<evidence type="ECO:0000256" key="7">
    <source>
        <dbReference type="RuleBase" id="RU000488"/>
    </source>
</evidence>
<dbReference type="SUPFAM" id="SSF103506">
    <property type="entry name" value="Mitochondrial carrier"/>
    <property type="match status" value="1"/>
</dbReference>
<comment type="subcellular location">
    <subcellularLocation>
        <location evidence="1">Membrane</location>
        <topology evidence="1">Multi-pass membrane protein</topology>
    </subcellularLocation>
</comment>
<dbReference type="EMBL" id="JABANN010000003">
    <property type="protein sequence ID" value="KAF4676358.1"/>
    <property type="molecule type" value="Genomic_DNA"/>
</dbReference>
<dbReference type="AlphaFoldDB" id="A0A7J6MIG1"/>
<evidence type="ECO:0000313" key="10">
    <source>
        <dbReference type="Proteomes" id="UP000570595"/>
    </source>
</evidence>
<keyword evidence="2 7" id="KW-0813">Transport</keyword>
<feature type="repeat" description="Solcar" evidence="6">
    <location>
        <begin position="206"/>
        <end position="295"/>
    </location>
</feature>
<comment type="similarity">
    <text evidence="7">Belongs to the mitochondrial carrier (TC 2.A.29) family.</text>
</comment>
<dbReference type="PANTHER" id="PTHR24089">
    <property type="entry name" value="SOLUTE CARRIER FAMILY 25"/>
    <property type="match status" value="1"/>
</dbReference>
<dbReference type="InterPro" id="IPR023395">
    <property type="entry name" value="MCP_dom_sf"/>
</dbReference>